<dbReference type="EMBL" id="QPGB01000001">
    <property type="protein sequence ID" value="RCS59803.1"/>
    <property type="molecule type" value="Genomic_DNA"/>
</dbReference>
<sequence>MTLGFSPDLRLQSASAPRRAAVLRSLRATLFTGCCLLTSAQAIAQYFPSTVPIGPSTSADQVRRQATEQAWQQGSVAPAAGAPIYLPQPAASANPYALPSVPVGVNGAAQPATYGSNTRDTGNQPRLSMAEGEPWKAVQNLSEQARLNPFDPIALNNLAVARAAQGELQAAMQLLERAVKLAPNRADIANNLNNLRAWYEQGVPNFTARSVELDLPRAEGALPPIPALWPQAMALAEKAATPNTVVSKEGASRSLPRLKFPAAQPVKRAVSVTPVKRSSNRTEYLQIEALTTPLSLDSGRR</sequence>
<dbReference type="SUPFAM" id="SSF48452">
    <property type="entry name" value="TPR-like"/>
    <property type="match status" value="1"/>
</dbReference>
<evidence type="ECO:0000313" key="4">
    <source>
        <dbReference type="Proteomes" id="UP000252357"/>
    </source>
</evidence>
<dbReference type="SMART" id="SM00028">
    <property type="entry name" value="TPR"/>
    <property type="match status" value="1"/>
</dbReference>
<dbReference type="Gene3D" id="1.25.40.10">
    <property type="entry name" value="Tetratricopeptide repeat domain"/>
    <property type="match status" value="1"/>
</dbReference>
<evidence type="ECO:0000256" key="1">
    <source>
        <dbReference type="PROSITE-ProRule" id="PRU00339"/>
    </source>
</evidence>
<protein>
    <submittedName>
        <fullName evidence="3">Uncharacterized protein</fullName>
    </submittedName>
</protein>
<proteinExistence type="predicted"/>
<keyword evidence="4" id="KW-1185">Reference proteome</keyword>
<dbReference type="RefSeq" id="WP_114401950.1">
    <property type="nucleotide sequence ID" value="NZ_QPGB01000001.1"/>
</dbReference>
<feature type="signal peptide" evidence="2">
    <location>
        <begin position="1"/>
        <end position="44"/>
    </location>
</feature>
<keyword evidence="2" id="KW-0732">Signal</keyword>
<reference evidence="3 4" key="1">
    <citation type="journal article" date="2018" name="Int. J. Syst. Evol. Microbiol.">
        <title>Parvibium lacunae gen. nov., sp. nov., a new member of the family Alcaligenaceae isolated from a freshwater pond.</title>
        <authorList>
            <person name="Chen W.M."/>
            <person name="Xie P.B."/>
            <person name="Hsu M.Y."/>
            <person name="Sheu S.Y."/>
        </authorList>
    </citation>
    <scope>NUCLEOTIDE SEQUENCE [LARGE SCALE GENOMIC DNA]</scope>
    <source>
        <strain evidence="3 4">KMB9</strain>
    </source>
</reference>
<feature type="repeat" description="TPR" evidence="1">
    <location>
        <begin position="152"/>
        <end position="185"/>
    </location>
</feature>
<comment type="caution">
    <text evidence="3">The sequence shown here is derived from an EMBL/GenBank/DDBJ whole genome shotgun (WGS) entry which is preliminary data.</text>
</comment>
<gene>
    <name evidence="3" type="ORF">DU000_03620</name>
</gene>
<evidence type="ECO:0000256" key="2">
    <source>
        <dbReference type="SAM" id="SignalP"/>
    </source>
</evidence>
<dbReference type="Proteomes" id="UP000252357">
    <property type="component" value="Unassembled WGS sequence"/>
</dbReference>
<name>A0A368L817_9BURK</name>
<dbReference type="OrthoDB" id="8781511at2"/>
<accession>A0A368L817</accession>
<evidence type="ECO:0000313" key="3">
    <source>
        <dbReference type="EMBL" id="RCS59803.1"/>
    </source>
</evidence>
<dbReference type="AlphaFoldDB" id="A0A368L817"/>
<keyword evidence="1" id="KW-0802">TPR repeat</keyword>
<dbReference type="InterPro" id="IPR011990">
    <property type="entry name" value="TPR-like_helical_dom_sf"/>
</dbReference>
<organism evidence="3 4">
    <name type="scientific">Parvibium lacunae</name>
    <dbReference type="NCBI Taxonomy" id="1888893"/>
    <lineage>
        <taxon>Bacteria</taxon>
        <taxon>Pseudomonadati</taxon>
        <taxon>Pseudomonadota</taxon>
        <taxon>Betaproteobacteria</taxon>
        <taxon>Burkholderiales</taxon>
        <taxon>Alcaligenaceae</taxon>
        <taxon>Parvibium</taxon>
    </lineage>
</organism>
<feature type="chain" id="PRO_5017010536" evidence="2">
    <location>
        <begin position="45"/>
        <end position="301"/>
    </location>
</feature>
<dbReference type="InterPro" id="IPR019734">
    <property type="entry name" value="TPR_rpt"/>
</dbReference>
<dbReference type="PROSITE" id="PS50005">
    <property type="entry name" value="TPR"/>
    <property type="match status" value="1"/>
</dbReference>